<comment type="caution">
    <text evidence="3">The sequence shown here is derived from an EMBL/GenBank/DDBJ whole genome shotgun (WGS) entry which is preliminary data.</text>
</comment>
<keyword evidence="4" id="KW-1185">Reference proteome</keyword>
<evidence type="ECO:0000313" key="4">
    <source>
        <dbReference type="Proteomes" id="UP001501710"/>
    </source>
</evidence>
<protein>
    <recommendedName>
        <fullName evidence="2">Trypsin-co-occurring domain-containing protein</fullName>
    </recommendedName>
</protein>
<dbReference type="Pfam" id="PF19631">
    <property type="entry name" value="Trypco2"/>
    <property type="match status" value="1"/>
</dbReference>
<evidence type="ECO:0000259" key="2">
    <source>
        <dbReference type="Pfam" id="PF19631"/>
    </source>
</evidence>
<feature type="region of interest" description="Disordered" evidence="1">
    <location>
        <begin position="94"/>
        <end position="127"/>
    </location>
</feature>
<name>A0ABP8BYC2_9ACTN</name>
<dbReference type="RefSeq" id="WP_344894758.1">
    <property type="nucleotide sequence ID" value="NZ_BAABAS010000005.1"/>
</dbReference>
<organism evidence="3 4">
    <name type="scientific">Actinomadura meridiana</name>
    <dbReference type="NCBI Taxonomy" id="559626"/>
    <lineage>
        <taxon>Bacteria</taxon>
        <taxon>Bacillati</taxon>
        <taxon>Actinomycetota</taxon>
        <taxon>Actinomycetes</taxon>
        <taxon>Streptosporangiales</taxon>
        <taxon>Thermomonosporaceae</taxon>
        <taxon>Actinomadura</taxon>
    </lineage>
</organism>
<evidence type="ECO:0000256" key="1">
    <source>
        <dbReference type="SAM" id="MobiDB-lite"/>
    </source>
</evidence>
<reference evidence="4" key="1">
    <citation type="journal article" date="2019" name="Int. J. Syst. Evol. Microbiol.">
        <title>The Global Catalogue of Microorganisms (GCM) 10K type strain sequencing project: providing services to taxonomists for standard genome sequencing and annotation.</title>
        <authorList>
            <consortium name="The Broad Institute Genomics Platform"/>
            <consortium name="The Broad Institute Genome Sequencing Center for Infectious Disease"/>
            <person name="Wu L."/>
            <person name="Ma J."/>
        </authorList>
    </citation>
    <scope>NUCLEOTIDE SEQUENCE [LARGE SCALE GENOMIC DNA]</scope>
    <source>
        <strain evidence="4">JCM 17440</strain>
    </source>
</reference>
<evidence type="ECO:0000313" key="3">
    <source>
        <dbReference type="EMBL" id="GAA4230388.1"/>
    </source>
</evidence>
<accession>A0ABP8BYC2</accession>
<dbReference type="EMBL" id="BAABAS010000005">
    <property type="protein sequence ID" value="GAA4230388.1"/>
    <property type="molecule type" value="Genomic_DNA"/>
</dbReference>
<dbReference type="Proteomes" id="UP001501710">
    <property type="component" value="Unassembled WGS sequence"/>
</dbReference>
<sequence length="127" mass="13009">MLRMPGSPGRAVPEGWDVLEIGLADAVAAVRSELMEAAARGAGEDVAFVVGPIELEFAVELRVDAKAKFGVKAWVVSGGAEAGVARAQTHRVKVSLNPKGPNGGDLLIAGQPERAPGPGPVQGHIGR</sequence>
<feature type="domain" description="Trypsin-co-occurring" evidence="2">
    <location>
        <begin position="21"/>
        <end position="98"/>
    </location>
</feature>
<dbReference type="InterPro" id="IPR045608">
    <property type="entry name" value="Trypco2"/>
</dbReference>
<gene>
    <name evidence="3" type="ORF">GCM10022254_25080</name>
</gene>
<proteinExistence type="predicted"/>